<dbReference type="PANTHER" id="PTHR43479:SF7">
    <property type="entry name" value="TETR-FAMILY TRANSCRIPTIONAL REGULATOR"/>
    <property type="match status" value="1"/>
</dbReference>
<dbReference type="Gene3D" id="1.10.357.10">
    <property type="entry name" value="Tetracycline Repressor, domain 2"/>
    <property type="match status" value="1"/>
</dbReference>
<organism evidence="4 5">
    <name type="scientific">Fructobacillus evanidus</name>
    <dbReference type="NCBI Taxonomy" id="3064281"/>
    <lineage>
        <taxon>Bacteria</taxon>
        <taxon>Bacillati</taxon>
        <taxon>Bacillota</taxon>
        <taxon>Bacilli</taxon>
        <taxon>Lactobacillales</taxon>
        <taxon>Lactobacillaceae</taxon>
        <taxon>Fructobacillus</taxon>
    </lineage>
</organism>
<accession>A0ABM9MUF6</accession>
<dbReference type="Pfam" id="PF00440">
    <property type="entry name" value="TetR_N"/>
    <property type="match status" value="1"/>
</dbReference>
<dbReference type="InterPro" id="IPR001647">
    <property type="entry name" value="HTH_TetR"/>
</dbReference>
<evidence type="ECO:0000313" key="5">
    <source>
        <dbReference type="Proteomes" id="UP001314166"/>
    </source>
</evidence>
<dbReference type="InterPro" id="IPR050624">
    <property type="entry name" value="HTH-type_Tx_Regulator"/>
</dbReference>
<evidence type="ECO:0000259" key="3">
    <source>
        <dbReference type="PROSITE" id="PS50977"/>
    </source>
</evidence>
<evidence type="ECO:0000313" key="4">
    <source>
        <dbReference type="EMBL" id="CAK1240781.1"/>
    </source>
</evidence>
<dbReference type="PANTHER" id="PTHR43479">
    <property type="entry name" value="ACREF/ENVCD OPERON REPRESSOR-RELATED"/>
    <property type="match status" value="1"/>
</dbReference>
<dbReference type="PROSITE" id="PS50977">
    <property type="entry name" value="HTH_TETR_2"/>
    <property type="match status" value="1"/>
</dbReference>
<feature type="domain" description="HTH tetR-type" evidence="3">
    <location>
        <begin position="30"/>
        <end position="90"/>
    </location>
</feature>
<comment type="caution">
    <text evidence="4">The sequence shown here is derived from an EMBL/GenBank/DDBJ whole genome shotgun (WGS) entry which is preliminary data.</text>
</comment>
<evidence type="ECO:0000256" key="1">
    <source>
        <dbReference type="ARBA" id="ARBA00023125"/>
    </source>
</evidence>
<dbReference type="Proteomes" id="UP001314166">
    <property type="component" value="Unassembled WGS sequence"/>
</dbReference>
<evidence type="ECO:0000256" key="2">
    <source>
        <dbReference type="PROSITE-ProRule" id="PRU00335"/>
    </source>
</evidence>
<name>A0ABM9MUF6_9LACO</name>
<keyword evidence="5" id="KW-1185">Reference proteome</keyword>
<dbReference type="InterPro" id="IPR009057">
    <property type="entry name" value="Homeodomain-like_sf"/>
</dbReference>
<reference evidence="4 5" key="1">
    <citation type="submission" date="2023-10" db="EMBL/GenBank/DDBJ databases">
        <authorList>
            <person name="Botero Cardona J."/>
        </authorList>
    </citation>
    <scope>NUCLEOTIDE SEQUENCE [LARGE SCALE GENOMIC DNA]</scope>
    <source>
        <strain evidence="4 5">R-55214</strain>
    </source>
</reference>
<feature type="DNA-binding region" description="H-T-H motif" evidence="2">
    <location>
        <begin position="53"/>
        <end position="72"/>
    </location>
</feature>
<proteinExistence type="predicted"/>
<gene>
    <name evidence="4" type="ORF">R55214_HHFBAMCI_00811</name>
</gene>
<dbReference type="EMBL" id="CAUZMB010000004">
    <property type="protein sequence ID" value="CAK1240781.1"/>
    <property type="molecule type" value="Genomic_DNA"/>
</dbReference>
<keyword evidence="1 2" id="KW-0238">DNA-binding</keyword>
<protein>
    <submittedName>
        <fullName evidence="4">AcrR family</fullName>
    </submittedName>
</protein>
<sequence>MLHCFKMKQKFKNVAFRQGEKFFMENKRYDLMHRHLLMTAGALLHDTPFSKLKVKEICDAAEVNRNTFYRHFVDKYELLDELLRTSVQSIYATLDIDKFKRYPFETIKAFHFDGTIEVLEFQLQDRAFEDLFYKSIFKALSTVTTDQELLWLIGNLYVVQLWNTNRDVPYDLRHDYQILDQIVTDKQFPTVDPSTQSH</sequence>
<dbReference type="SUPFAM" id="SSF46689">
    <property type="entry name" value="Homeodomain-like"/>
    <property type="match status" value="1"/>
</dbReference>